<reference evidence="1 2" key="1">
    <citation type="submission" date="2015-09" db="EMBL/GenBank/DDBJ databases">
        <title>Bacillus cereus food isolates.</title>
        <authorList>
            <person name="Boekhorst J."/>
        </authorList>
    </citation>
    <scope>NUCLEOTIDE SEQUENCE [LARGE SCALE GENOMIC DNA]</scope>
    <source>
        <strain evidence="1 2">B4088</strain>
    </source>
</reference>
<evidence type="ECO:0000313" key="2">
    <source>
        <dbReference type="Proteomes" id="UP000076482"/>
    </source>
</evidence>
<accession>A0A162P3G1</accession>
<dbReference type="PATRIC" id="fig|1396.535.peg.1751"/>
<sequence>MTSAKKDLIIQYAVKYIEDGNDLNDVTNEKIRKALHTTCELAPVISWYKDIKKLINSRDEWYNKELR</sequence>
<protein>
    <submittedName>
        <fullName evidence="1">Uncharacterized protein</fullName>
    </submittedName>
</protein>
<dbReference type="EMBL" id="LJKE01000045">
    <property type="protein sequence ID" value="KZD65961.1"/>
    <property type="molecule type" value="Genomic_DNA"/>
</dbReference>
<dbReference type="AlphaFoldDB" id="A0A162P3G1"/>
<evidence type="ECO:0000313" key="1">
    <source>
        <dbReference type="EMBL" id="KZD65961.1"/>
    </source>
</evidence>
<comment type="caution">
    <text evidence="1">The sequence shown here is derived from an EMBL/GenBank/DDBJ whole genome shotgun (WGS) entry which is preliminary data.</text>
</comment>
<name>A0A162P3G1_BACCE</name>
<organism evidence="1 2">
    <name type="scientific">Bacillus cereus</name>
    <dbReference type="NCBI Taxonomy" id="1396"/>
    <lineage>
        <taxon>Bacteria</taxon>
        <taxon>Bacillati</taxon>
        <taxon>Bacillota</taxon>
        <taxon>Bacilli</taxon>
        <taxon>Bacillales</taxon>
        <taxon>Bacillaceae</taxon>
        <taxon>Bacillus</taxon>
        <taxon>Bacillus cereus group</taxon>
    </lineage>
</organism>
<dbReference type="Proteomes" id="UP000076482">
    <property type="component" value="Unassembled WGS sequence"/>
</dbReference>
<gene>
    <name evidence="1" type="ORF">B4088_2718</name>
</gene>
<dbReference type="RefSeq" id="WP_063261180.1">
    <property type="nucleotide sequence ID" value="NZ_LJKE01000045.1"/>
</dbReference>
<proteinExistence type="predicted"/>